<accession>A0A0C2VGM8</accession>
<dbReference type="InterPro" id="IPR031680">
    <property type="entry name" value="Hepar_II_III_N"/>
</dbReference>
<evidence type="ECO:0000256" key="4">
    <source>
        <dbReference type="ARBA" id="ARBA00023239"/>
    </source>
</evidence>
<dbReference type="AlphaFoldDB" id="A0A0C2VGM8"/>
<sequence length="654" mass="76646">MIHIKPIKVLIKKPHLTPLKVVRFLKKRVFINTPYKRSPLNTKTKKFVPLIENEHLLDLKNKGEFIKDANEIIKGNLNFIFLRDIKIELNDVNFKKDYKNNIEWKNQIYSKITLGDNKKSDIKNVWELNRLQFLLRLSQAYKLTLDEKYINLYIKVFEKWYSQNPIKIGPNWMNAMEVSIRLTNLCVSFDLIKNDLSNKNTNFVKLVEISINEHLDYIDNNLEWNPLGNGNHYISNLCGFIFGSVYGKHKKYKKYIKLAVKELEREMYKQTLDDGSNFEKSYYYHRLVLEMCLYTYILLKKNKINNIDQIGNLISKMSLFSNSIIKEDGTTPQYGDNDSGIFLPICPSWYNNLLYHKHLIYLSKAAGLSEDLVLENISSSDLICNQLCLIFPKSSISNNMKFHGLNNSSSIAVNYPNFGVFIYKDPKIYFNFYYGEVGQSGNGGHSHNDRLSFYLSYKGKEIFVDPGTGSYTRSINERKYFRSAISHNSVTLDNYEYNKIPNNPFKTIINSDPSEIIIKDDVNYISVESTNKVKYFDKEYKHKREIKIDKIDYTMFIYDEISGDKLAQNFDYINVNFILSPKIKINDFDDKNNSCLLDNNIFVSSEYGWVKNIEKYSYSPYYGSILNTSKIKYTKNIKSDVISNRITIKFKEKF</sequence>
<dbReference type="Gene3D" id="1.50.10.100">
    <property type="entry name" value="Chondroitin AC/alginate lyase"/>
    <property type="match status" value="1"/>
</dbReference>
<dbReference type="GO" id="GO:0042597">
    <property type="term" value="C:periplasmic space"/>
    <property type="evidence" value="ECO:0007669"/>
    <property type="project" value="UniProtKB-SubCell"/>
</dbReference>
<name>A0A0C2VGM8_9BACL</name>
<evidence type="ECO:0000256" key="1">
    <source>
        <dbReference type="ARBA" id="ARBA00004418"/>
    </source>
</evidence>
<protein>
    <submittedName>
        <fullName evidence="7">Uncharacterized protein</fullName>
    </submittedName>
</protein>
<dbReference type="PATRIC" id="fig|220754.4.peg.3577"/>
<gene>
    <name evidence="7" type="ORF">KR50_35660</name>
</gene>
<evidence type="ECO:0000259" key="5">
    <source>
        <dbReference type="Pfam" id="PF07940"/>
    </source>
</evidence>
<organism evidence="7 8">
    <name type="scientific">Jeotgalibacillus campisalis</name>
    <dbReference type="NCBI Taxonomy" id="220754"/>
    <lineage>
        <taxon>Bacteria</taxon>
        <taxon>Bacillati</taxon>
        <taxon>Bacillota</taxon>
        <taxon>Bacilli</taxon>
        <taxon>Bacillales</taxon>
        <taxon>Caryophanaceae</taxon>
        <taxon>Jeotgalibacillus</taxon>
    </lineage>
</organism>
<keyword evidence="2" id="KW-0732">Signal</keyword>
<reference evidence="7 8" key="1">
    <citation type="submission" date="2015-01" db="EMBL/GenBank/DDBJ databases">
        <title>Jeotgalibacillus campisalis genome sequencing.</title>
        <authorList>
            <person name="Goh K.M."/>
            <person name="Chan K.-G."/>
            <person name="Yaakop A.S."/>
            <person name="Ee R."/>
            <person name="Gan H.M."/>
            <person name="Chan C.S."/>
        </authorList>
    </citation>
    <scope>NUCLEOTIDE SEQUENCE [LARGE SCALE GENOMIC DNA]</scope>
    <source>
        <strain evidence="7 8">SF-57</strain>
    </source>
</reference>
<dbReference type="OrthoDB" id="7335480at2"/>
<evidence type="ECO:0000259" key="6">
    <source>
        <dbReference type="Pfam" id="PF16889"/>
    </source>
</evidence>
<keyword evidence="3" id="KW-0574">Periplasm</keyword>
<dbReference type="PANTHER" id="PTHR39210">
    <property type="entry name" value="HEPARIN-SULFATE LYASE"/>
    <property type="match status" value="1"/>
</dbReference>
<proteinExistence type="predicted"/>
<dbReference type="InterPro" id="IPR012480">
    <property type="entry name" value="Hepar_II_III_C"/>
</dbReference>
<dbReference type="RefSeq" id="WP_041061487.1">
    <property type="nucleotide sequence ID" value="NZ_JXRR01000022.1"/>
</dbReference>
<comment type="caution">
    <text evidence="7">The sequence shown here is derived from an EMBL/GenBank/DDBJ whole genome shotgun (WGS) entry which is preliminary data.</text>
</comment>
<evidence type="ECO:0000256" key="3">
    <source>
        <dbReference type="ARBA" id="ARBA00022764"/>
    </source>
</evidence>
<dbReference type="Pfam" id="PF07940">
    <property type="entry name" value="Hepar_II_III_C"/>
    <property type="match status" value="1"/>
</dbReference>
<dbReference type="SUPFAM" id="SSF48230">
    <property type="entry name" value="Chondroitin AC/alginate lyase"/>
    <property type="match status" value="1"/>
</dbReference>
<evidence type="ECO:0000313" key="8">
    <source>
        <dbReference type="Proteomes" id="UP000031972"/>
    </source>
</evidence>
<dbReference type="InterPro" id="IPR008929">
    <property type="entry name" value="Chondroitin_lyas"/>
</dbReference>
<dbReference type="Pfam" id="PF16889">
    <property type="entry name" value="Hepar_II_III_N"/>
    <property type="match status" value="1"/>
</dbReference>
<dbReference type="Gene3D" id="2.70.98.70">
    <property type="match status" value="1"/>
</dbReference>
<comment type="subcellular location">
    <subcellularLocation>
        <location evidence="1">Periplasm</location>
    </subcellularLocation>
</comment>
<feature type="domain" description="Heparin-sulfate lyase N-terminal" evidence="6">
    <location>
        <begin position="96"/>
        <end position="337"/>
    </location>
</feature>
<feature type="domain" description="Heparinase II/III-like C-terminal" evidence="5">
    <location>
        <begin position="414"/>
        <end position="623"/>
    </location>
</feature>
<dbReference type="PANTHER" id="PTHR39210:SF1">
    <property type="entry name" value="HEPARIN-SULFATE LYASE"/>
    <property type="match status" value="1"/>
</dbReference>
<keyword evidence="4" id="KW-0456">Lyase</keyword>
<keyword evidence="8" id="KW-1185">Reference proteome</keyword>
<evidence type="ECO:0000256" key="2">
    <source>
        <dbReference type="ARBA" id="ARBA00022729"/>
    </source>
</evidence>
<dbReference type="Proteomes" id="UP000031972">
    <property type="component" value="Unassembled WGS sequence"/>
</dbReference>
<dbReference type="EMBL" id="JXRR01000022">
    <property type="protein sequence ID" value="KIL43163.1"/>
    <property type="molecule type" value="Genomic_DNA"/>
</dbReference>
<evidence type="ECO:0000313" key="7">
    <source>
        <dbReference type="EMBL" id="KIL43163.1"/>
    </source>
</evidence>
<dbReference type="GO" id="GO:0016829">
    <property type="term" value="F:lyase activity"/>
    <property type="evidence" value="ECO:0007669"/>
    <property type="project" value="UniProtKB-KW"/>
</dbReference>